<reference evidence="3 4" key="1">
    <citation type="submission" date="2023-07" db="EMBL/GenBank/DDBJ databases">
        <title>Genomic Encyclopedia of Type Strains, Phase IV (KMG-IV): sequencing the most valuable type-strain genomes for metagenomic binning, comparative biology and taxonomic classification.</title>
        <authorList>
            <person name="Goeker M."/>
        </authorList>
    </citation>
    <scope>NUCLEOTIDE SEQUENCE [LARGE SCALE GENOMIC DNA]</scope>
    <source>
        <strain evidence="3 4">DSM 19013</strain>
    </source>
</reference>
<feature type="region of interest" description="Disordered" evidence="1">
    <location>
        <begin position="1"/>
        <end position="44"/>
    </location>
</feature>
<keyword evidence="2" id="KW-0472">Membrane</keyword>
<gene>
    <name evidence="3" type="ORF">QO012_002243</name>
</gene>
<dbReference type="EMBL" id="JAUSVP010000005">
    <property type="protein sequence ID" value="MDQ0447743.1"/>
    <property type="molecule type" value="Genomic_DNA"/>
</dbReference>
<sequence>MTPPDPPERRLPESLTGHLRHPENAIWPTPEDRHRPQTGPHRPKLPTRAFQGVWLWVALYNLVGAAILTLLWASMGR</sequence>
<name>A0ABU0HZG4_9HYPH</name>
<evidence type="ECO:0000256" key="2">
    <source>
        <dbReference type="SAM" id="Phobius"/>
    </source>
</evidence>
<comment type="caution">
    <text evidence="3">The sequence shown here is derived from an EMBL/GenBank/DDBJ whole genome shotgun (WGS) entry which is preliminary data.</text>
</comment>
<proteinExistence type="predicted"/>
<evidence type="ECO:0000313" key="3">
    <source>
        <dbReference type="EMBL" id="MDQ0447743.1"/>
    </source>
</evidence>
<evidence type="ECO:0000313" key="4">
    <source>
        <dbReference type="Proteomes" id="UP001231124"/>
    </source>
</evidence>
<protein>
    <submittedName>
        <fullName evidence="3">Uncharacterized protein</fullName>
    </submittedName>
</protein>
<feature type="transmembrane region" description="Helical" evidence="2">
    <location>
        <begin position="53"/>
        <end position="73"/>
    </location>
</feature>
<keyword evidence="2" id="KW-1133">Transmembrane helix</keyword>
<evidence type="ECO:0000256" key="1">
    <source>
        <dbReference type="SAM" id="MobiDB-lite"/>
    </source>
</evidence>
<feature type="compositionally biased region" description="Basic and acidic residues" evidence="1">
    <location>
        <begin position="1"/>
        <end position="12"/>
    </location>
</feature>
<dbReference type="Proteomes" id="UP001231124">
    <property type="component" value="Unassembled WGS sequence"/>
</dbReference>
<dbReference type="RefSeq" id="WP_238202928.1">
    <property type="nucleotide sequence ID" value="NZ_BPQE01000011.1"/>
</dbReference>
<keyword evidence="2" id="KW-0812">Transmembrane</keyword>
<organism evidence="3 4">
    <name type="scientific">Methylobacterium aerolatum</name>
    <dbReference type="NCBI Taxonomy" id="418708"/>
    <lineage>
        <taxon>Bacteria</taxon>
        <taxon>Pseudomonadati</taxon>
        <taxon>Pseudomonadota</taxon>
        <taxon>Alphaproteobacteria</taxon>
        <taxon>Hyphomicrobiales</taxon>
        <taxon>Methylobacteriaceae</taxon>
        <taxon>Methylobacterium</taxon>
    </lineage>
</organism>
<keyword evidence="4" id="KW-1185">Reference proteome</keyword>
<accession>A0ABU0HZG4</accession>